<name>A0ABC8VAZ4_9POAL</name>
<dbReference type="PANTHER" id="PTHR34709">
    <property type="entry name" value="OS10G0396666 PROTEIN"/>
    <property type="match status" value="1"/>
</dbReference>
<dbReference type="InterPro" id="IPR055411">
    <property type="entry name" value="LRR_FXL15/At3g58940/PEG3-like"/>
</dbReference>
<reference evidence="2" key="1">
    <citation type="submission" date="2024-10" db="EMBL/GenBank/DDBJ databases">
        <authorList>
            <person name="Ryan C."/>
        </authorList>
    </citation>
    <scope>NUCLEOTIDE SEQUENCE [LARGE SCALE GENOMIC DNA]</scope>
</reference>
<evidence type="ECO:0000313" key="2">
    <source>
        <dbReference type="EMBL" id="CAL4887219.1"/>
    </source>
</evidence>
<sequence>MGEDERRRRRRRRSGEDLISGLPDEVLHGILVRLGCACAAARTSVLSRRWRRVWAHMPELLLDSPSPPPGPAPDSFLNAVDGALAGCLAPAVDRLAISLSADSDLRAPAWRVAPWLRFAAERVVGELCLVVSPRLGLPLRQVPRVQEAELELPACGRAKAIALFPQAEWRLRPPPAAGLFAALASLTIHGGRMEGGELSTLVCEQCPRLTVVSLCVVLVAAADVSIRSDSLRSLWFRAMNTRRLEVVAPRLEGLTLSESVQAHVSAPKLAKLVWRGGAYDPRNHRFPDVGRRLRLLGIGMNSAAPALLRQFDEVGVLSIETFVRQGVLGYKRFLNETKTLPKCEVLSISLFVNRHGLTPAILHLLRSCNGTRKFSLILFDLNDPPMHPCPSSCPCCSEESHRIDNINLESLDEVEINSYKMHGDLEFLEMLSRARVLKKLVINYKMSIIPPETKEVCEKVRSMYRSDVEVEFYVFPDGPDGRRVRFD</sequence>
<feature type="domain" description="F-box/LRR-repeat protein 15/At3g58940/PEG3-like LRR" evidence="1">
    <location>
        <begin position="113"/>
        <end position="263"/>
    </location>
</feature>
<dbReference type="Pfam" id="PF24758">
    <property type="entry name" value="LRR_At5g56370"/>
    <property type="match status" value="1"/>
</dbReference>
<dbReference type="PANTHER" id="PTHR34709:SF68">
    <property type="entry name" value="OS07G0550432 PROTEIN"/>
    <property type="match status" value="1"/>
</dbReference>
<organism evidence="2 3">
    <name type="scientific">Urochloa decumbens</name>
    <dbReference type="NCBI Taxonomy" id="240449"/>
    <lineage>
        <taxon>Eukaryota</taxon>
        <taxon>Viridiplantae</taxon>
        <taxon>Streptophyta</taxon>
        <taxon>Embryophyta</taxon>
        <taxon>Tracheophyta</taxon>
        <taxon>Spermatophyta</taxon>
        <taxon>Magnoliopsida</taxon>
        <taxon>Liliopsida</taxon>
        <taxon>Poales</taxon>
        <taxon>Poaceae</taxon>
        <taxon>PACMAD clade</taxon>
        <taxon>Panicoideae</taxon>
        <taxon>Panicodae</taxon>
        <taxon>Paniceae</taxon>
        <taxon>Melinidinae</taxon>
        <taxon>Urochloa</taxon>
    </lineage>
</organism>
<dbReference type="InterPro" id="IPR055312">
    <property type="entry name" value="FBL15-like"/>
</dbReference>
<evidence type="ECO:0000313" key="3">
    <source>
        <dbReference type="Proteomes" id="UP001497457"/>
    </source>
</evidence>
<dbReference type="SUPFAM" id="SSF81383">
    <property type="entry name" value="F-box domain"/>
    <property type="match status" value="1"/>
</dbReference>
<gene>
    <name evidence="2" type="ORF">URODEC1_LOCUS1609</name>
</gene>
<dbReference type="Proteomes" id="UP001497457">
    <property type="component" value="Chromosome 1b"/>
</dbReference>
<protein>
    <recommendedName>
        <fullName evidence="1">F-box/LRR-repeat protein 15/At3g58940/PEG3-like LRR domain-containing protein</fullName>
    </recommendedName>
</protein>
<proteinExistence type="predicted"/>
<accession>A0ABC8VAZ4</accession>
<dbReference type="AlphaFoldDB" id="A0ABC8VAZ4"/>
<evidence type="ECO:0000259" key="1">
    <source>
        <dbReference type="Pfam" id="PF24758"/>
    </source>
</evidence>
<keyword evidence="3" id="KW-1185">Reference proteome</keyword>
<dbReference type="InterPro" id="IPR036047">
    <property type="entry name" value="F-box-like_dom_sf"/>
</dbReference>
<dbReference type="EMBL" id="OZ075111">
    <property type="protein sequence ID" value="CAL4887219.1"/>
    <property type="molecule type" value="Genomic_DNA"/>
</dbReference>